<dbReference type="InterPro" id="IPR012340">
    <property type="entry name" value="NA-bd_OB-fold"/>
</dbReference>
<dbReference type="VEuPathDB" id="PiroplasmaDB:BMR1_03g03915"/>
<dbReference type="Gene3D" id="2.40.50.140">
    <property type="entry name" value="Nucleic acid-binding proteins"/>
    <property type="match status" value="1"/>
</dbReference>
<dbReference type="GeneID" id="24425430"/>
<dbReference type="Gene3D" id="3.30.930.10">
    <property type="entry name" value="Bira Bifunctional Protein, Domain 2"/>
    <property type="match status" value="1"/>
</dbReference>
<evidence type="ECO:0000256" key="4">
    <source>
        <dbReference type="ARBA" id="ARBA00022741"/>
    </source>
</evidence>
<dbReference type="EC" id="6.1.1.22" evidence="2"/>
<organism evidence="9 10">
    <name type="scientific">Babesia microti (strain RI)</name>
    <dbReference type="NCBI Taxonomy" id="1133968"/>
    <lineage>
        <taxon>Eukaryota</taxon>
        <taxon>Sar</taxon>
        <taxon>Alveolata</taxon>
        <taxon>Apicomplexa</taxon>
        <taxon>Aconoidasida</taxon>
        <taxon>Piroplasmida</taxon>
        <taxon>Babesiidae</taxon>
        <taxon>Babesia</taxon>
    </lineage>
</organism>
<evidence type="ECO:0000256" key="5">
    <source>
        <dbReference type="ARBA" id="ARBA00022840"/>
    </source>
</evidence>
<name>A0A1R4ACA9_BABMR</name>
<feature type="domain" description="Aminoacyl-transfer RNA synthetases class-II family profile" evidence="8">
    <location>
        <begin position="190"/>
        <end position="482"/>
    </location>
</feature>
<evidence type="ECO:0000256" key="2">
    <source>
        <dbReference type="ARBA" id="ARBA00012816"/>
    </source>
</evidence>
<dbReference type="OrthoDB" id="360585at2759"/>
<dbReference type="AlphaFoldDB" id="A0A1R4ACA9"/>
<evidence type="ECO:0000256" key="7">
    <source>
        <dbReference type="ARBA" id="ARBA00023146"/>
    </source>
</evidence>
<dbReference type="InterPro" id="IPR045864">
    <property type="entry name" value="aa-tRNA-synth_II/BPL/LPL"/>
</dbReference>
<evidence type="ECO:0000313" key="9">
    <source>
        <dbReference type="EMBL" id="SJK86620.1"/>
    </source>
</evidence>
<reference evidence="9 10" key="3">
    <citation type="journal article" date="2016" name="Sci. Rep.">
        <title>Genome-wide diversity and gene expression profiling of Babesia microti isolates identify polymorphic genes that mediate host-pathogen interactions.</title>
        <authorList>
            <person name="Silva J.C."/>
            <person name="Cornillot E."/>
            <person name="McCracken C."/>
            <person name="Usmani-Brown S."/>
            <person name="Dwivedi A."/>
            <person name="Ifeonu O.O."/>
            <person name="Crabtree J."/>
            <person name="Gotia H.T."/>
            <person name="Virji A.Z."/>
            <person name="Reynes C."/>
            <person name="Colinge J."/>
            <person name="Kumar V."/>
            <person name="Lawres L."/>
            <person name="Pazzi J.E."/>
            <person name="Pablo J.V."/>
            <person name="Hung C."/>
            <person name="Brancato J."/>
            <person name="Kumari P."/>
            <person name="Orvis J."/>
            <person name="Tretina K."/>
            <person name="Chibucos M."/>
            <person name="Ott S."/>
            <person name="Sadzewicz L."/>
            <person name="Sengamalay N."/>
            <person name="Shetty A.C."/>
            <person name="Su Q."/>
            <person name="Tallon L."/>
            <person name="Fraser C.M."/>
            <person name="Frutos R."/>
            <person name="Molina D.M."/>
            <person name="Krause P.J."/>
            <person name="Ben Mamoun C."/>
        </authorList>
    </citation>
    <scope>NUCLEOTIDE SEQUENCE [LARGE SCALE GENOMIC DNA]</scope>
    <source>
        <strain evidence="9 10">RI</strain>
    </source>
</reference>
<dbReference type="InterPro" id="IPR004522">
    <property type="entry name" value="Asn-tRNA-ligase"/>
</dbReference>
<dbReference type="InterPro" id="IPR004364">
    <property type="entry name" value="Aa-tRNA-synt_II"/>
</dbReference>
<keyword evidence="5" id="KW-0067">ATP-binding</keyword>
<sequence>MIANTLHRNITFLYNFLSKHYKANPFTRHMNTSDNLLSFNRNGKLLFYLDRTYVREIFDDPTPKDLIQVSGWVKSIRSACKGTLLFIDFTDSTTILPLQIAVSNTIPNFGQVKNLTMGSSVSFIGKLSTEPTLELKLESEDSGHKFHIYNKIDNSDNYPIAKQALSVDYIRSFPHLRARTRFGSSIIHARSELINLTHKYFKNKKFTHITTPIITTMDAEGAGCQFKITPGNFFGTPTYLAVSGQLALEVLTCSVGDTYTLGPTFRAENSNTTRHLSEFWMLEVECSFAQLNDIITIAEDYIKYVAKQMMQTEWIKYLDEYNGDVIQRLSELINNEVIVVSFDECMEIIKNNYNGQTVGSINISRDDERVLIEHFGNKLIAITHFPSVNRPFYMKRTNSGKSTFSFDIIAPEVGEIVGGSERETNYQRLVKQMEEQKMNVECYKKYLDMRIFGSIPHGGFGIGIERLLMFLTGVKNIRDVIPFPRMISHAEF</sequence>
<keyword evidence="6" id="KW-0648">Protein biosynthesis</keyword>
<dbReference type="GO" id="GO:0005739">
    <property type="term" value="C:mitochondrion"/>
    <property type="evidence" value="ECO:0007669"/>
    <property type="project" value="TreeGrafter"/>
</dbReference>
<dbReference type="GO" id="GO:0006421">
    <property type="term" value="P:asparaginyl-tRNA aminoacylation"/>
    <property type="evidence" value="ECO:0007669"/>
    <property type="project" value="InterPro"/>
</dbReference>
<dbReference type="NCBIfam" id="NF003037">
    <property type="entry name" value="PRK03932.1"/>
    <property type="match status" value="1"/>
</dbReference>
<reference evidence="9 10" key="2">
    <citation type="journal article" date="2013" name="PLoS ONE">
        <title>Whole genome mapping and re-organization of the nuclear and mitochondrial genomes of Babesia microti isolates.</title>
        <authorList>
            <person name="Cornillot E."/>
            <person name="Dassouli A."/>
            <person name="Garg A."/>
            <person name="Pachikara N."/>
            <person name="Randazzo S."/>
            <person name="Depoix D."/>
            <person name="Carcy B."/>
            <person name="Delbecq S."/>
            <person name="Frutos R."/>
            <person name="Silva J.C."/>
            <person name="Sutton R."/>
            <person name="Krause P.J."/>
            <person name="Mamoun C.B."/>
        </authorList>
    </citation>
    <scope>NUCLEOTIDE SEQUENCE [LARGE SCALE GENOMIC DNA]</scope>
    <source>
        <strain evidence="9 10">RI</strain>
    </source>
</reference>
<dbReference type="SUPFAM" id="SSF55681">
    <property type="entry name" value="Class II aaRS and biotin synthetases"/>
    <property type="match status" value="1"/>
</dbReference>
<dbReference type="KEGG" id="bmic:BMR1_03g03915"/>
<dbReference type="GO" id="GO:0004816">
    <property type="term" value="F:asparagine-tRNA ligase activity"/>
    <property type="evidence" value="ECO:0007669"/>
    <property type="project" value="UniProtKB-EC"/>
</dbReference>
<dbReference type="SUPFAM" id="SSF50249">
    <property type="entry name" value="Nucleic acid-binding proteins"/>
    <property type="match status" value="1"/>
</dbReference>
<accession>A0A1R4ACA9</accession>
<evidence type="ECO:0000256" key="3">
    <source>
        <dbReference type="ARBA" id="ARBA00022598"/>
    </source>
</evidence>
<dbReference type="Proteomes" id="UP000002899">
    <property type="component" value="Chromosome III"/>
</dbReference>
<evidence type="ECO:0000313" key="10">
    <source>
        <dbReference type="Proteomes" id="UP000002899"/>
    </source>
</evidence>
<dbReference type="PRINTS" id="PR01042">
    <property type="entry name" value="TRNASYNTHASP"/>
</dbReference>
<gene>
    <name evidence="9" type="ORF">BMR1_03g03915</name>
</gene>
<proteinExistence type="inferred from homology"/>
<dbReference type="InterPro" id="IPR002312">
    <property type="entry name" value="Asp/Asn-tRNA-synth_IIb"/>
</dbReference>
<protein>
    <recommendedName>
        <fullName evidence="2">asparagine--tRNA ligase</fullName>
        <ecNumber evidence="2">6.1.1.22</ecNumber>
    </recommendedName>
</protein>
<keyword evidence="10" id="KW-1185">Reference proteome</keyword>
<dbReference type="NCBIfam" id="TIGR00457">
    <property type="entry name" value="asnS"/>
    <property type="match status" value="1"/>
</dbReference>
<reference evidence="9 10" key="1">
    <citation type="journal article" date="2012" name="Nucleic Acids Res.">
        <title>Sequencing of the smallest Apicomplexan genome from the human pathogen Babesia microti.</title>
        <authorList>
            <person name="Cornillot E."/>
            <person name="Hadj-Kaddour K."/>
            <person name="Dassouli A."/>
            <person name="Noel B."/>
            <person name="Ranwez V."/>
            <person name="Vacherie B."/>
            <person name="Augagneur Y."/>
            <person name="Bres V."/>
            <person name="Duclos A."/>
            <person name="Randazzo S."/>
            <person name="Carcy B."/>
            <person name="Debierre-Grockiego F."/>
            <person name="Delbecq S."/>
            <person name="Moubri-Menage K."/>
            <person name="Shams-Eldin H."/>
            <person name="Usmani-Brown S."/>
            <person name="Bringaud F."/>
            <person name="Wincker P."/>
            <person name="Vivares C.P."/>
            <person name="Schwarz R.T."/>
            <person name="Schetters T.P."/>
            <person name="Krause P.J."/>
            <person name="Gorenflot A."/>
            <person name="Berry V."/>
            <person name="Barbe V."/>
            <person name="Ben Mamoun C."/>
        </authorList>
    </citation>
    <scope>NUCLEOTIDE SEQUENCE [LARGE SCALE GENOMIC DNA]</scope>
    <source>
        <strain evidence="9 10">RI</strain>
    </source>
</reference>
<comment type="similarity">
    <text evidence="1">Belongs to the class-II aminoacyl-tRNA synthetase family.</text>
</comment>
<evidence type="ECO:0000256" key="6">
    <source>
        <dbReference type="ARBA" id="ARBA00022917"/>
    </source>
</evidence>
<dbReference type="PROSITE" id="PS50862">
    <property type="entry name" value="AA_TRNA_LIGASE_II"/>
    <property type="match status" value="1"/>
</dbReference>
<keyword evidence="7" id="KW-0030">Aminoacyl-tRNA synthetase</keyword>
<dbReference type="PANTHER" id="PTHR22594">
    <property type="entry name" value="ASPARTYL/LYSYL-TRNA SYNTHETASE"/>
    <property type="match status" value="1"/>
</dbReference>
<dbReference type="PANTHER" id="PTHR22594:SF34">
    <property type="entry name" value="ASPARAGINE--TRNA LIGASE, MITOCHONDRIAL-RELATED"/>
    <property type="match status" value="1"/>
</dbReference>
<keyword evidence="3 9" id="KW-0436">Ligase</keyword>
<dbReference type="GO" id="GO:0005524">
    <property type="term" value="F:ATP binding"/>
    <property type="evidence" value="ECO:0007669"/>
    <property type="project" value="UniProtKB-KW"/>
</dbReference>
<dbReference type="InterPro" id="IPR006195">
    <property type="entry name" value="aa-tRNA-synth_II"/>
</dbReference>
<evidence type="ECO:0000259" key="8">
    <source>
        <dbReference type="PROSITE" id="PS50862"/>
    </source>
</evidence>
<dbReference type="RefSeq" id="XP_021338757.1">
    <property type="nucleotide sequence ID" value="XM_021482212.1"/>
</dbReference>
<dbReference type="EMBL" id="LN871598">
    <property type="protein sequence ID" value="SJK86620.1"/>
    <property type="molecule type" value="Genomic_DNA"/>
</dbReference>
<dbReference type="Pfam" id="PF00152">
    <property type="entry name" value="tRNA-synt_2"/>
    <property type="match status" value="1"/>
</dbReference>
<keyword evidence="4" id="KW-0547">Nucleotide-binding</keyword>
<evidence type="ECO:0000256" key="1">
    <source>
        <dbReference type="ARBA" id="ARBA00008226"/>
    </source>
</evidence>